<comment type="similarity">
    <text evidence="2 8">Belongs to the cutinase family.</text>
</comment>
<protein>
    <recommendedName>
        <fullName evidence="8">Cutinase</fullName>
        <ecNumber evidence="8">3.1.1.-</ecNumber>
    </recommendedName>
</protein>
<reference evidence="9 10" key="1">
    <citation type="journal article" date="2019" name="Emerg. Microbes Infect.">
        <title>Comprehensive subspecies identification of 175 nontuberculous mycobacteria species based on 7547 genomic profiles.</title>
        <authorList>
            <person name="Matsumoto Y."/>
            <person name="Kinjo T."/>
            <person name="Motooka D."/>
            <person name="Nabeya D."/>
            <person name="Jung N."/>
            <person name="Uechi K."/>
            <person name="Horii T."/>
            <person name="Iida T."/>
            <person name="Fujita J."/>
            <person name="Nakamura S."/>
        </authorList>
    </citation>
    <scope>NUCLEOTIDE SEQUENCE [LARGE SCALE GENOMIC DNA]</scope>
    <source>
        <strain evidence="9 10">JCM 15657</strain>
    </source>
</reference>
<dbReference type="GO" id="GO:0005576">
    <property type="term" value="C:extracellular region"/>
    <property type="evidence" value="ECO:0007669"/>
    <property type="project" value="UniProtKB-SubCell"/>
</dbReference>
<sequence>MWERPQFGHRGAVTGYHDALTPLDAAQHFSPAVAQLAHCHRSHDRKRITGETHATVDADAPPSPAVCKHVAVTARRLTRIVGVSVVTTWALVSAPIGAPAASADPCSDVAVVFARGTHQEPGLGDVGQAFVDSLGSQIGGRSVAVYAVNYPANDDYHTSASSGADDASAHILDTVASCPSTRIVLGGYSQGSTVIDLSTTTMPAPVAEHVAAVALFGEPSSGFSSMLWGGQPLPTISPLYGAKTINLCAPDDPICSPGSNIMAHVSYIQSGMTNQAATFAANKLGQAASRA</sequence>
<dbReference type="InterPro" id="IPR029058">
    <property type="entry name" value="AB_hydrolase_fold"/>
</dbReference>
<dbReference type="InterPro" id="IPR043580">
    <property type="entry name" value="CUTINASE_1"/>
</dbReference>
<keyword evidence="10" id="KW-1185">Reference proteome</keyword>
<proteinExistence type="inferred from homology"/>
<dbReference type="PANTHER" id="PTHR33630:SF9">
    <property type="entry name" value="CUTINASE 4"/>
    <property type="match status" value="1"/>
</dbReference>
<comment type="function">
    <text evidence="8">Catalyzes the hydrolysis of complex carboxylic polyesters found in the cell wall of plants. Degrades cutin, a macromolecule that forms the structure of the plant cuticle.</text>
</comment>
<keyword evidence="4 8" id="KW-0964">Secreted</keyword>
<dbReference type="KEGG" id="mlj:MLAC_19760"/>
<keyword evidence="3 8" id="KW-0719">Serine esterase</keyword>
<evidence type="ECO:0000313" key="9">
    <source>
        <dbReference type="EMBL" id="BBX96682.1"/>
    </source>
</evidence>
<evidence type="ECO:0000256" key="8">
    <source>
        <dbReference type="RuleBase" id="RU361263"/>
    </source>
</evidence>
<accession>A0A7I7NJ61</accession>
<evidence type="ECO:0000256" key="2">
    <source>
        <dbReference type="ARBA" id="ARBA00007534"/>
    </source>
</evidence>
<dbReference type="Proteomes" id="UP000466396">
    <property type="component" value="Chromosome"/>
</dbReference>
<dbReference type="SMART" id="SM01110">
    <property type="entry name" value="Cutinase"/>
    <property type="match status" value="1"/>
</dbReference>
<evidence type="ECO:0000256" key="3">
    <source>
        <dbReference type="ARBA" id="ARBA00022487"/>
    </source>
</evidence>
<comment type="subcellular location">
    <subcellularLocation>
        <location evidence="1 8">Secreted</location>
    </subcellularLocation>
</comment>
<name>A0A7I7NJ61_9MYCO</name>
<keyword evidence="5" id="KW-0732">Signal</keyword>
<dbReference type="EC" id="3.1.1.-" evidence="8"/>
<evidence type="ECO:0000256" key="6">
    <source>
        <dbReference type="ARBA" id="ARBA00022801"/>
    </source>
</evidence>
<evidence type="ECO:0000256" key="1">
    <source>
        <dbReference type="ARBA" id="ARBA00004613"/>
    </source>
</evidence>
<dbReference type="GO" id="GO:0052689">
    <property type="term" value="F:carboxylic ester hydrolase activity"/>
    <property type="evidence" value="ECO:0007669"/>
    <property type="project" value="UniProtKB-KW"/>
</dbReference>
<evidence type="ECO:0000256" key="5">
    <source>
        <dbReference type="ARBA" id="ARBA00022729"/>
    </source>
</evidence>
<dbReference type="AlphaFoldDB" id="A0A7I7NJ61"/>
<organism evidence="9 10">
    <name type="scientific">Mycobacterium lacus</name>
    <dbReference type="NCBI Taxonomy" id="169765"/>
    <lineage>
        <taxon>Bacteria</taxon>
        <taxon>Bacillati</taxon>
        <taxon>Actinomycetota</taxon>
        <taxon>Actinomycetes</taxon>
        <taxon>Mycobacteriales</taxon>
        <taxon>Mycobacteriaceae</taxon>
        <taxon>Mycobacterium</taxon>
    </lineage>
</organism>
<dbReference type="PANTHER" id="PTHR33630">
    <property type="entry name" value="CUTINASE RV1984C-RELATED-RELATED"/>
    <property type="match status" value="1"/>
</dbReference>
<evidence type="ECO:0000313" key="10">
    <source>
        <dbReference type="Proteomes" id="UP000466396"/>
    </source>
</evidence>
<dbReference type="Pfam" id="PF01083">
    <property type="entry name" value="Cutinase"/>
    <property type="match status" value="1"/>
</dbReference>
<dbReference type="Gene3D" id="3.40.50.1820">
    <property type="entry name" value="alpha/beta hydrolase"/>
    <property type="match status" value="1"/>
</dbReference>
<keyword evidence="7" id="KW-1015">Disulfide bond</keyword>
<evidence type="ECO:0000256" key="4">
    <source>
        <dbReference type="ARBA" id="ARBA00022525"/>
    </source>
</evidence>
<keyword evidence="6 8" id="KW-0378">Hydrolase</keyword>
<dbReference type="InterPro" id="IPR000675">
    <property type="entry name" value="Cutinase/axe"/>
</dbReference>
<dbReference type="EMBL" id="AP022581">
    <property type="protein sequence ID" value="BBX96682.1"/>
    <property type="molecule type" value="Genomic_DNA"/>
</dbReference>
<dbReference type="PROSITE" id="PS00155">
    <property type="entry name" value="CUTINASE_1"/>
    <property type="match status" value="1"/>
</dbReference>
<gene>
    <name evidence="9" type="ORF">MLAC_19760</name>
</gene>
<evidence type="ECO:0000256" key="7">
    <source>
        <dbReference type="ARBA" id="ARBA00023157"/>
    </source>
</evidence>
<dbReference type="SUPFAM" id="SSF53474">
    <property type="entry name" value="alpha/beta-Hydrolases"/>
    <property type="match status" value="1"/>
</dbReference>